<dbReference type="EMBL" id="JAZDWU010000007">
    <property type="protein sequence ID" value="KAK9997457.1"/>
    <property type="molecule type" value="Genomic_DNA"/>
</dbReference>
<comment type="caution">
    <text evidence="2">The sequence shown here is derived from an EMBL/GenBank/DDBJ whole genome shotgun (WGS) entry which is preliminary data.</text>
</comment>
<organism evidence="2 3">
    <name type="scientific">Lithocarpus litseifolius</name>
    <dbReference type="NCBI Taxonomy" id="425828"/>
    <lineage>
        <taxon>Eukaryota</taxon>
        <taxon>Viridiplantae</taxon>
        <taxon>Streptophyta</taxon>
        <taxon>Embryophyta</taxon>
        <taxon>Tracheophyta</taxon>
        <taxon>Spermatophyta</taxon>
        <taxon>Magnoliopsida</taxon>
        <taxon>eudicotyledons</taxon>
        <taxon>Gunneridae</taxon>
        <taxon>Pentapetalae</taxon>
        <taxon>rosids</taxon>
        <taxon>fabids</taxon>
        <taxon>Fagales</taxon>
        <taxon>Fagaceae</taxon>
        <taxon>Lithocarpus</taxon>
    </lineage>
</organism>
<name>A0AAW2CJ99_9ROSI</name>
<gene>
    <name evidence="2" type="ORF">SO802_022143</name>
</gene>
<protein>
    <submittedName>
        <fullName evidence="2">Uncharacterized protein</fullName>
    </submittedName>
</protein>
<accession>A0AAW2CJ99</accession>
<proteinExistence type="predicted"/>
<dbReference type="AlphaFoldDB" id="A0AAW2CJ99"/>
<evidence type="ECO:0000313" key="3">
    <source>
        <dbReference type="Proteomes" id="UP001459277"/>
    </source>
</evidence>
<evidence type="ECO:0000313" key="2">
    <source>
        <dbReference type="EMBL" id="KAK9997457.1"/>
    </source>
</evidence>
<evidence type="ECO:0000256" key="1">
    <source>
        <dbReference type="SAM" id="MobiDB-lite"/>
    </source>
</evidence>
<sequence length="188" mass="20989">MKVFLGVSANEVVGLHLQKLVQVLGESFHITSEYLAQDTKFVSAVSRVDTLEAENSKLKKDLIIAMGEANAMKEKLKVMGDDLRAERQLMVEKDEQLLAAKDKIKTIAAKAVEAFQQIDEHNTMLFSWYLKGFELLRRYLIKHPVGVDMENLDLEEVDREMTADKVSQSTAPKGDAPETTLAPPANDA</sequence>
<keyword evidence="3" id="KW-1185">Reference proteome</keyword>
<feature type="region of interest" description="Disordered" evidence="1">
    <location>
        <begin position="160"/>
        <end position="188"/>
    </location>
</feature>
<dbReference type="Proteomes" id="UP001459277">
    <property type="component" value="Unassembled WGS sequence"/>
</dbReference>
<reference evidence="2 3" key="1">
    <citation type="submission" date="2024-01" db="EMBL/GenBank/DDBJ databases">
        <title>A telomere-to-telomere, gap-free genome of sweet tea (Lithocarpus litseifolius).</title>
        <authorList>
            <person name="Zhou J."/>
        </authorList>
    </citation>
    <scope>NUCLEOTIDE SEQUENCE [LARGE SCALE GENOMIC DNA]</scope>
    <source>
        <strain evidence="2">Zhou-2022a</strain>
        <tissue evidence="2">Leaf</tissue>
    </source>
</reference>